<dbReference type="InterPro" id="IPR003165">
    <property type="entry name" value="Piwi"/>
</dbReference>
<dbReference type="Pfam" id="PF02171">
    <property type="entry name" value="Piwi"/>
    <property type="match status" value="1"/>
</dbReference>
<proteinExistence type="predicted"/>
<evidence type="ECO:0000313" key="3">
    <source>
        <dbReference type="Proteomes" id="UP000320762"/>
    </source>
</evidence>
<keyword evidence="3" id="KW-1185">Reference proteome</keyword>
<dbReference type="Pfam" id="PF16486">
    <property type="entry name" value="ArgoN"/>
    <property type="match status" value="1"/>
</dbReference>
<comment type="caution">
    <text evidence="2">The sequence shown here is derived from an EMBL/GenBank/DDBJ whole genome shotgun (WGS) entry which is preliminary data.</text>
</comment>
<dbReference type="InterPro" id="IPR036397">
    <property type="entry name" value="RNaseH_sf"/>
</dbReference>
<accession>A0A550C9A0</accession>
<dbReference type="InterPro" id="IPR014811">
    <property type="entry name" value="ArgoL1"/>
</dbReference>
<dbReference type="PROSITE" id="PS50822">
    <property type="entry name" value="PIWI"/>
    <property type="match status" value="1"/>
</dbReference>
<reference evidence="2 3" key="1">
    <citation type="journal article" date="2019" name="New Phytol.">
        <title>Comparative genomics reveals unique wood-decay strategies and fruiting body development in the Schizophyllaceae.</title>
        <authorList>
            <person name="Almasi E."/>
            <person name="Sahu N."/>
            <person name="Krizsan K."/>
            <person name="Balint B."/>
            <person name="Kovacs G.M."/>
            <person name="Kiss B."/>
            <person name="Cseklye J."/>
            <person name="Drula E."/>
            <person name="Henrissat B."/>
            <person name="Nagy I."/>
            <person name="Chovatia M."/>
            <person name="Adam C."/>
            <person name="LaButti K."/>
            <person name="Lipzen A."/>
            <person name="Riley R."/>
            <person name="Grigoriev I.V."/>
            <person name="Nagy L.G."/>
        </authorList>
    </citation>
    <scope>NUCLEOTIDE SEQUENCE [LARGE SCALE GENOMIC DNA]</scope>
    <source>
        <strain evidence="2 3">NL-1724</strain>
    </source>
</reference>
<dbReference type="SUPFAM" id="SSF101690">
    <property type="entry name" value="PAZ domain"/>
    <property type="match status" value="1"/>
</dbReference>
<dbReference type="InterPro" id="IPR036085">
    <property type="entry name" value="PAZ_dom_sf"/>
</dbReference>
<protein>
    <submittedName>
        <fullName evidence="2">Piwi domain-containing protein</fullName>
    </submittedName>
</protein>
<dbReference type="EMBL" id="VDMD01000017">
    <property type="protein sequence ID" value="TRM61382.1"/>
    <property type="molecule type" value="Genomic_DNA"/>
</dbReference>
<dbReference type="Gene3D" id="3.30.420.10">
    <property type="entry name" value="Ribonuclease H-like superfamily/Ribonuclease H"/>
    <property type="match status" value="1"/>
</dbReference>
<dbReference type="Pfam" id="PF08699">
    <property type="entry name" value="ArgoL1"/>
    <property type="match status" value="1"/>
</dbReference>
<gene>
    <name evidence="2" type="ORF">BD626DRAFT_571027</name>
</gene>
<dbReference type="AlphaFoldDB" id="A0A550C9A0"/>
<dbReference type="PANTHER" id="PTHR22891">
    <property type="entry name" value="EUKARYOTIC TRANSLATION INITIATION FACTOR 2C"/>
    <property type="match status" value="1"/>
</dbReference>
<sequence>MPLPGTPIIVLTNHVAVQRLPRQTHHLYTGVSYWKDNQWLDEKHDDKRIRVVANRLQHNTAPAVFHNCVFDGRNLLFAPRVLQLPGDGPACTFSVNMSDNPNPSPNALYQVTIAQTNSEGITPSAVNTLIRRAARVGTPNPAALQAINLLQLIIRQHSNNIMKPAVNAKAYFTDNEKIYLGRGIELWRGFFQSVRPTIGRLLINIDMTMASVIRDDKLIDYMLKALELQNVRELELASTHPNFVKLRRLVKNLQLTVKFNKSTKIIRGIEPYGGHFRFYNDQLGCEMTIAEYCWKVHQYHMRYPAIVGIRLSGRNAPKPIIVAAELCTIKPGQFYKRKLDEAMTAKAVQFSTLRPDVRRAKIEHGLAGGVASPIAHYQQSPYVMAAGMEIGTALESEPTGGAWNMLGKKLADPRALDNWAVVNFAPDRINGSMAKRFVESLAQACGSLGMRVQPPSADRYFEGSGQSMDRPLEKASRVLNLSDLDKHAVILVFLPQDAKAIRQHVKQWGDIRRGVITNVIGWARSSGRIINTTTILNARLGGACVEVKSPEMDLLKKRPYMVVGADVSHPAPGQSRPSMTSLVYSHDSEATQFSAITDIQNSRTEAIANMRSYAYQATRGFVTRNNGEGKIIKTFPRCVVFYRDGISEGEFANVAAQEVKDFKAGIDDALAEYKQQKLAPPNASGPTVTYVVVGKRHHVVFFPMTQQDGDRTGNLGSGFVTDRGLDSPFAPDFFLQSHSAIQGTSRSSHYVVLHDERWNYNTEPIKQISFHLCHTYAKATRAVSIPSPVYYADLACARGAFHCEGPGFDFDSDSGTKNMDLQAWRDHFQSTHRRLEKLMYFL</sequence>
<dbReference type="Proteomes" id="UP000320762">
    <property type="component" value="Unassembled WGS sequence"/>
</dbReference>
<dbReference type="Pfam" id="PF16487">
    <property type="entry name" value="ArgoMid"/>
    <property type="match status" value="1"/>
</dbReference>
<dbReference type="SMART" id="SM00950">
    <property type="entry name" value="Piwi"/>
    <property type="match status" value="1"/>
</dbReference>
<dbReference type="SMART" id="SM01163">
    <property type="entry name" value="DUF1785"/>
    <property type="match status" value="1"/>
</dbReference>
<dbReference type="STRING" id="97359.A0A550C9A0"/>
<feature type="domain" description="Piwi" evidence="1">
    <location>
        <begin position="489"/>
        <end position="795"/>
    </location>
</feature>
<dbReference type="InterPro" id="IPR032474">
    <property type="entry name" value="Argonaute_N"/>
</dbReference>
<dbReference type="Gene3D" id="2.170.260.10">
    <property type="entry name" value="paz domain"/>
    <property type="match status" value="1"/>
</dbReference>
<evidence type="ECO:0000259" key="1">
    <source>
        <dbReference type="PROSITE" id="PS50822"/>
    </source>
</evidence>
<dbReference type="OrthoDB" id="10252740at2759"/>
<dbReference type="GO" id="GO:0003676">
    <property type="term" value="F:nucleic acid binding"/>
    <property type="evidence" value="ECO:0007669"/>
    <property type="project" value="InterPro"/>
</dbReference>
<dbReference type="Gene3D" id="3.40.50.2300">
    <property type="match status" value="1"/>
</dbReference>
<dbReference type="SUPFAM" id="SSF53098">
    <property type="entry name" value="Ribonuclease H-like"/>
    <property type="match status" value="1"/>
</dbReference>
<dbReference type="InterPro" id="IPR012337">
    <property type="entry name" value="RNaseH-like_sf"/>
</dbReference>
<name>A0A550C9A0_9AGAR</name>
<organism evidence="2 3">
    <name type="scientific">Schizophyllum amplum</name>
    <dbReference type="NCBI Taxonomy" id="97359"/>
    <lineage>
        <taxon>Eukaryota</taxon>
        <taxon>Fungi</taxon>
        <taxon>Dikarya</taxon>
        <taxon>Basidiomycota</taxon>
        <taxon>Agaricomycotina</taxon>
        <taxon>Agaricomycetes</taxon>
        <taxon>Agaricomycetidae</taxon>
        <taxon>Agaricales</taxon>
        <taxon>Schizophyllaceae</taxon>
        <taxon>Schizophyllum</taxon>
    </lineage>
</organism>
<evidence type="ECO:0000313" key="2">
    <source>
        <dbReference type="EMBL" id="TRM61382.1"/>
    </source>
</evidence>
<dbReference type="InterPro" id="IPR032473">
    <property type="entry name" value="Argonaute_Mid_dom"/>
</dbReference>